<evidence type="ECO:0000313" key="7">
    <source>
        <dbReference type="Proteomes" id="UP000586067"/>
    </source>
</evidence>
<dbReference type="CDD" id="cd02440">
    <property type="entry name" value="AdoMet_MTases"/>
    <property type="match status" value="1"/>
</dbReference>
<comment type="catalytic activity">
    <reaction evidence="5">
        <text>a 2'-deoxyadenosine in DNA + S-adenosyl-L-methionine = an N(6)-methyl-2'-deoxyadenosine in DNA + S-adenosyl-L-homocysteine + H(+)</text>
        <dbReference type="Rhea" id="RHEA:15197"/>
        <dbReference type="Rhea" id="RHEA-COMP:12418"/>
        <dbReference type="Rhea" id="RHEA-COMP:12419"/>
        <dbReference type="ChEBI" id="CHEBI:15378"/>
        <dbReference type="ChEBI" id="CHEBI:57856"/>
        <dbReference type="ChEBI" id="CHEBI:59789"/>
        <dbReference type="ChEBI" id="CHEBI:90615"/>
        <dbReference type="ChEBI" id="CHEBI:90616"/>
        <dbReference type="EC" id="2.1.1.72"/>
    </reaction>
</comment>
<keyword evidence="3" id="KW-0808">Transferase</keyword>
<comment type="caution">
    <text evidence="6">The sequence shown here is derived from an EMBL/GenBank/DDBJ whole genome shotgun (WGS) entry which is preliminary data.</text>
</comment>
<reference evidence="6 7" key="1">
    <citation type="submission" date="2020-04" db="EMBL/GenBank/DDBJ databases">
        <title>Marinomonas sp. M1K-6 isolated from the deep seawater of the Mariana Trench.</title>
        <authorList>
            <person name="Li Y."/>
        </authorList>
    </citation>
    <scope>NUCLEOTIDE SEQUENCE [LARGE SCALE GENOMIC DNA]</scope>
    <source>
        <strain evidence="6 7">M1K-6</strain>
    </source>
</reference>
<name>A0A847R4Y1_9GAMM</name>
<dbReference type="PANTHER" id="PTHR30481">
    <property type="entry name" value="DNA ADENINE METHYLASE"/>
    <property type="match status" value="1"/>
</dbReference>
<accession>A0A847R4Y1</accession>
<organism evidence="6 7">
    <name type="scientific">Marinomonas profundi</name>
    <dbReference type="NCBI Taxonomy" id="2726122"/>
    <lineage>
        <taxon>Bacteria</taxon>
        <taxon>Pseudomonadati</taxon>
        <taxon>Pseudomonadota</taxon>
        <taxon>Gammaproteobacteria</taxon>
        <taxon>Oceanospirillales</taxon>
        <taxon>Oceanospirillaceae</taxon>
        <taxon>Marinomonas</taxon>
    </lineage>
</organism>
<dbReference type="GO" id="GO:0009307">
    <property type="term" value="P:DNA restriction-modification system"/>
    <property type="evidence" value="ECO:0007669"/>
    <property type="project" value="InterPro"/>
</dbReference>
<dbReference type="InterPro" id="IPR012327">
    <property type="entry name" value="MeTrfase_D12"/>
</dbReference>
<dbReference type="AlphaFoldDB" id="A0A847R4Y1"/>
<keyword evidence="7" id="KW-1185">Reference proteome</keyword>
<dbReference type="Proteomes" id="UP000586067">
    <property type="component" value="Unassembled WGS sequence"/>
</dbReference>
<evidence type="ECO:0000256" key="2">
    <source>
        <dbReference type="ARBA" id="ARBA00022603"/>
    </source>
</evidence>
<keyword evidence="4" id="KW-0949">S-adenosyl-L-methionine</keyword>
<dbReference type="GO" id="GO:0009007">
    <property type="term" value="F:site-specific DNA-methyltransferase (adenine-specific) activity"/>
    <property type="evidence" value="ECO:0007669"/>
    <property type="project" value="UniProtKB-EC"/>
</dbReference>
<dbReference type="EMBL" id="JABAEK010000006">
    <property type="protein sequence ID" value="NLQ17573.1"/>
    <property type="molecule type" value="Genomic_DNA"/>
</dbReference>
<evidence type="ECO:0000256" key="1">
    <source>
        <dbReference type="ARBA" id="ARBA00011900"/>
    </source>
</evidence>
<dbReference type="GO" id="GO:0032259">
    <property type="term" value="P:methylation"/>
    <property type="evidence" value="ECO:0007669"/>
    <property type="project" value="UniProtKB-KW"/>
</dbReference>
<dbReference type="InterPro" id="IPR029063">
    <property type="entry name" value="SAM-dependent_MTases_sf"/>
</dbReference>
<dbReference type="PROSITE" id="PS00092">
    <property type="entry name" value="N6_MTASE"/>
    <property type="match status" value="1"/>
</dbReference>
<dbReference type="EC" id="2.1.1.72" evidence="1"/>
<dbReference type="GO" id="GO:1904047">
    <property type="term" value="F:S-adenosyl-L-methionine binding"/>
    <property type="evidence" value="ECO:0007669"/>
    <property type="project" value="TreeGrafter"/>
</dbReference>
<evidence type="ECO:0000313" key="6">
    <source>
        <dbReference type="EMBL" id="NLQ17573.1"/>
    </source>
</evidence>
<dbReference type="GO" id="GO:0043565">
    <property type="term" value="F:sequence-specific DNA binding"/>
    <property type="evidence" value="ECO:0007669"/>
    <property type="project" value="TreeGrafter"/>
</dbReference>
<evidence type="ECO:0000256" key="5">
    <source>
        <dbReference type="ARBA" id="ARBA00047942"/>
    </source>
</evidence>
<dbReference type="RefSeq" id="WP_168824549.1">
    <property type="nucleotide sequence ID" value="NZ_CP073013.1"/>
</dbReference>
<dbReference type="SUPFAM" id="SSF53335">
    <property type="entry name" value="S-adenosyl-L-methionine-dependent methyltransferases"/>
    <property type="match status" value="1"/>
</dbReference>
<sequence length="223" mass="25225">MGYLGSKAASGAYQAIIANMPPHDTYIETHLGGGAIMLRKPSVARSIGIDIDQAAIDLNEYHGVDLHCGDAVEFLDSFDFASAARVLIYSDPPYVAATRTSRNRYKHEYNDDDHIKLLNQLKQCQQKGAMVMVSGYPSALYENNLDWRNIEFQVMTRGGVRTEKLWFSFDIDKVNWSTYAGENFTDRQRIKRKAEGWAKKYQALPEMERIAILSELLKCEGTT</sequence>
<keyword evidence="2 6" id="KW-0489">Methyltransferase</keyword>
<evidence type="ECO:0000256" key="4">
    <source>
        <dbReference type="ARBA" id="ARBA00022691"/>
    </source>
</evidence>
<dbReference type="Gene3D" id="3.40.50.150">
    <property type="entry name" value="Vaccinia Virus protein VP39"/>
    <property type="match status" value="1"/>
</dbReference>
<protein>
    <recommendedName>
        <fullName evidence="1">site-specific DNA-methyltransferase (adenine-specific)</fullName>
        <ecNumber evidence="1">2.1.1.72</ecNumber>
    </recommendedName>
</protein>
<dbReference type="InterPro" id="IPR002052">
    <property type="entry name" value="DNA_methylase_N6_adenine_CS"/>
</dbReference>
<proteinExistence type="predicted"/>
<dbReference type="GO" id="GO:0006298">
    <property type="term" value="P:mismatch repair"/>
    <property type="evidence" value="ECO:0007669"/>
    <property type="project" value="TreeGrafter"/>
</dbReference>
<gene>
    <name evidence="6" type="ORF">HGG82_08015</name>
</gene>
<evidence type="ECO:0000256" key="3">
    <source>
        <dbReference type="ARBA" id="ARBA00022679"/>
    </source>
</evidence>